<dbReference type="KEGG" id="sutt:SUTMEG_09490"/>
<dbReference type="InterPro" id="IPR029039">
    <property type="entry name" value="Flavoprotein-like_sf"/>
</dbReference>
<feature type="domain" description="NADPH-dependent FMN reductase-like" evidence="3">
    <location>
        <begin position="1"/>
        <end position="154"/>
    </location>
</feature>
<dbReference type="RefSeq" id="WP_120176706.1">
    <property type="nucleotide sequence ID" value="NZ_AP018786.1"/>
</dbReference>
<sequence length="180" mass="19336">MEVTILLGSPHLNGNTAALAAGFSDGAKMAGANVVRIDVDQLGVSPVDAKLLKRLEAGENVDADGMDRVIDRLLASDVVVFATPLYYYGMSAQLKIVLDRFLARNGELQQHPARLVLLATSAGPGEEAMRPMIDQMRLVCGYLNWTYAGEVLATGLAVEHLGKARREAAKTFAEKLLKAN</sequence>
<evidence type="ECO:0000313" key="5">
    <source>
        <dbReference type="Proteomes" id="UP000271003"/>
    </source>
</evidence>
<organism evidence="4 5">
    <name type="scientific">Sutterella megalosphaeroides</name>
    <dbReference type="NCBI Taxonomy" id="2494234"/>
    <lineage>
        <taxon>Bacteria</taxon>
        <taxon>Pseudomonadati</taxon>
        <taxon>Pseudomonadota</taxon>
        <taxon>Betaproteobacteria</taxon>
        <taxon>Burkholderiales</taxon>
        <taxon>Sutterellaceae</taxon>
        <taxon>Sutterella</taxon>
    </lineage>
</organism>
<gene>
    <name evidence="4" type="ORF">SUTMEG_09490</name>
</gene>
<dbReference type="AlphaFoldDB" id="A0A2Z6ID75"/>
<protein>
    <submittedName>
        <fullName evidence="4">Flavodoxin</fullName>
    </submittedName>
</protein>
<dbReference type="InterPro" id="IPR005025">
    <property type="entry name" value="FMN_Rdtase-like_dom"/>
</dbReference>
<evidence type="ECO:0000256" key="1">
    <source>
        <dbReference type="ARBA" id="ARBA00022630"/>
    </source>
</evidence>
<accession>A0A2Z6ID75</accession>
<keyword evidence="1" id="KW-0285">Flavoprotein</keyword>
<dbReference type="InterPro" id="IPR051796">
    <property type="entry name" value="ISF_SsuE-like"/>
</dbReference>
<evidence type="ECO:0000256" key="2">
    <source>
        <dbReference type="ARBA" id="ARBA00022643"/>
    </source>
</evidence>
<dbReference type="PANTHER" id="PTHR43278:SF2">
    <property type="entry name" value="IRON-SULFUR FLAVOPROTEIN"/>
    <property type="match status" value="1"/>
</dbReference>
<reference evidence="4 5" key="1">
    <citation type="journal article" date="2018" name="Int. J. Syst. Evol. Microbiol.">
        <title>Mesosutterella multiformis gen. nov., sp. nov., a member of the family Sutterellaceae and Sutterella megalosphaeroides sp. nov., isolated from human faeces.</title>
        <authorList>
            <person name="Sakamoto M."/>
            <person name="Ikeyama N."/>
            <person name="Kunihiro T."/>
            <person name="Iino T."/>
            <person name="Yuki M."/>
            <person name="Ohkuma M."/>
        </authorList>
    </citation>
    <scope>NUCLEOTIDE SEQUENCE [LARGE SCALE GENOMIC DNA]</scope>
    <source>
        <strain evidence="4 5">6FBBBH3</strain>
    </source>
</reference>
<dbReference type="Proteomes" id="UP000271003">
    <property type="component" value="Chromosome"/>
</dbReference>
<evidence type="ECO:0000313" key="4">
    <source>
        <dbReference type="EMBL" id="BBF23058.1"/>
    </source>
</evidence>
<keyword evidence="5" id="KW-1185">Reference proteome</keyword>
<name>A0A2Z6ID75_9BURK</name>
<dbReference type="SUPFAM" id="SSF52218">
    <property type="entry name" value="Flavoproteins"/>
    <property type="match status" value="1"/>
</dbReference>
<dbReference type="GO" id="GO:0016491">
    <property type="term" value="F:oxidoreductase activity"/>
    <property type="evidence" value="ECO:0007669"/>
    <property type="project" value="InterPro"/>
</dbReference>
<keyword evidence="2" id="KW-0288">FMN</keyword>
<dbReference type="OrthoDB" id="9805976at2"/>
<proteinExistence type="predicted"/>
<evidence type="ECO:0000259" key="3">
    <source>
        <dbReference type="Pfam" id="PF03358"/>
    </source>
</evidence>
<dbReference type="EMBL" id="AP018786">
    <property type="protein sequence ID" value="BBF23058.1"/>
    <property type="molecule type" value="Genomic_DNA"/>
</dbReference>
<dbReference type="Pfam" id="PF03358">
    <property type="entry name" value="FMN_red"/>
    <property type="match status" value="1"/>
</dbReference>
<dbReference type="PANTHER" id="PTHR43278">
    <property type="entry name" value="NAD(P)H-DEPENDENT FMN-CONTAINING OXIDOREDUCTASE YWQN-RELATED"/>
    <property type="match status" value="1"/>
</dbReference>
<dbReference type="Gene3D" id="3.40.50.360">
    <property type="match status" value="1"/>
</dbReference>